<feature type="region of interest" description="Disordered" evidence="1">
    <location>
        <begin position="282"/>
        <end position="330"/>
    </location>
</feature>
<name>A0A9W6J471_9HYPH</name>
<evidence type="ECO:0000313" key="4">
    <source>
        <dbReference type="Proteomes" id="UP001143372"/>
    </source>
</evidence>
<keyword evidence="4" id="KW-1185">Reference proteome</keyword>
<dbReference type="Pfam" id="PF06055">
    <property type="entry name" value="ExoD"/>
    <property type="match status" value="1"/>
</dbReference>
<dbReference type="InterPro" id="IPR010331">
    <property type="entry name" value="ExoD"/>
</dbReference>
<feature type="transmembrane region" description="Helical" evidence="2">
    <location>
        <begin position="201"/>
        <end position="225"/>
    </location>
</feature>
<reference evidence="3" key="1">
    <citation type="journal article" date="2014" name="Int. J. Syst. Evol. Microbiol.">
        <title>Complete genome sequence of Corynebacterium casei LMG S-19264T (=DSM 44701T), isolated from a smear-ripened cheese.</title>
        <authorList>
            <consortium name="US DOE Joint Genome Institute (JGI-PGF)"/>
            <person name="Walter F."/>
            <person name="Albersmeier A."/>
            <person name="Kalinowski J."/>
            <person name="Ruckert C."/>
        </authorList>
    </citation>
    <scope>NUCLEOTIDE SEQUENCE</scope>
    <source>
        <strain evidence="3">VKM B-2347</strain>
    </source>
</reference>
<keyword evidence="2" id="KW-0472">Membrane</keyword>
<evidence type="ECO:0008006" key="5">
    <source>
        <dbReference type="Google" id="ProtNLM"/>
    </source>
</evidence>
<protein>
    <recommendedName>
        <fullName evidence="5">Exopolysaccharide biosynthesis protein</fullName>
    </recommendedName>
</protein>
<feature type="transmembrane region" description="Helical" evidence="2">
    <location>
        <begin position="162"/>
        <end position="181"/>
    </location>
</feature>
<feature type="compositionally biased region" description="Polar residues" evidence="1">
    <location>
        <begin position="320"/>
        <end position="330"/>
    </location>
</feature>
<comment type="caution">
    <text evidence="3">The sequence shown here is derived from an EMBL/GenBank/DDBJ whole genome shotgun (WGS) entry which is preliminary data.</text>
</comment>
<reference evidence="3" key="2">
    <citation type="submission" date="2023-01" db="EMBL/GenBank/DDBJ databases">
        <authorList>
            <person name="Sun Q."/>
            <person name="Evtushenko L."/>
        </authorList>
    </citation>
    <scope>NUCLEOTIDE SEQUENCE</scope>
    <source>
        <strain evidence="3">VKM B-2347</strain>
    </source>
</reference>
<dbReference type="PANTHER" id="PTHR41795:SF1">
    <property type="entry name" value="EXOPOLYSACCHARIDE SYNTHESIS PROTEIN"/>
    <property type="match status" value="1"/>
</dbReference>
<dbReference type="PANTHER" id="PTHR41795">
    <property type="entry name" value="EXOPOLYSACCHARIDE SYNTHESIS PROTEIN"/>
    <property type="match status" value="1"/>
</dbReference>
<organism evidence="3 4">
    <name type="scientific">Hansschlegelia plantiphila</name>
    <dbReference type="NCBI Taxonomy" id="374655"/>
    <lineage>
        <taxon>Bacteria</taxon>
        <taxon>Pseudomonadati</taxon>
        <taxon>Pseudomonadota</taxon>
        <taxon>Alphaproteobacteria</taxon>
        <taxon>Hyphomicrobiales</taxon>
        <taxon>Methylopilaceae</taxon>
        <taxon>Hansschlegelia</taxon>
    </lineage>
</organism>
<keyword evidence="2" id="KW-1133">Transmembrane helix</keyword>
<keyword evidence="2" id="KW-0812">Transmembrane</keyword>
<proteinExistence type="predicted"/>
<dbReference type="EMBL" id="BSFI01000018">
    <property type="protein sequence ID" value="GLK69014.1"/>
    <property type="molecule type" value="Genomic_DNA"/>
</dbReference>
<evidence type="ECO:0000313" key="3">
    <source>
        <dbReference type="EMBL" id="GLK69014.1"/>
    </source>
</evidence>
<gene>
    <name evidence="3" type="ORF">GCM10008179_26520</name>
</gene>
<dbReference type="Proteomes" id="UP001143372">
    <property type="component" value="Unassembled WGS sequence"/>
</dbReference>
<accession>A0A9W6J471</accession>
<evidence type="ECO:0000256" key="1">
    <source>
        <dbReference type="SAM" id="MobiDB-lite"/>
    </source>
</evidence>
<dbReference type="AlphaFoldDB" id="A0A9W6J471"/>
<evidence type="ECO:0000256" key="2">
    <source>
        <dbReference type="SAM" id="Phobius"/>
    </source>
</evidence>
<sequence>MTLALFGMRRRPEEGYQTVITAVSVPTKPRKKHAGGASLARTSDILRAVLSNNPNVETFTIGSILDAIGADRVEASMMLFSVPAVVPVTGAPAFSGVSSCALGGHFVSGRTSLKVPKVILSKTVPRRSLAAAVHALLPILERAEKLMKPRLAWLVSPVARRLLGVLLFVLAVTIAFPVIGLDPLHGTSIFMISLGLAEKDGLAVLIGAAVGILSLALIASAGLTLKSLRAKAAKLLKKLVRRLGLDALAFHCEQRGWKRLADILRFRWADVLLMWDPEGRNAAPETPAAERSGKTAAARRAISSTQPRPVRRSAEIAVAASSNTRRSATK</sequence>